<gene>
    <name evidence="1" type="ORF">CNEO2_930015</name>
</gene>
<comment type="caution">
    <text evidence="1">The sequence shown here is derived from an EMBL/GenBank/DDBJ whole genome shotgun (WGS) entry which is preliminary data.</text>
</comment>
<name>A0AAD1YJG4_9CLOT</name>
<reference evidence="1" key="1">
    <citation type="submission" date="2022-10" db="EMBL/GenBank/DDBJ databases">
        <authorList>
            <person name="Aires J."/>
            <person name="Mesa V."/>
        </authorList>
    </citation>
    <scope>NUCLEOTIDE SEQUENCE</scope>
    <source>
        <strain evidence="1">Clostridium neonatale JD116</strain>
    </source>
</reference>
<proteinExistence type="predicted"/>
<dbReference type="AlphaFoldDB" id="A0AAD1YJG4"/>
<dbReference type="Proteomes" id="UP001189143">
    <property type="component" value="Unassembled WGS sequence"/>
</dbReference>
<accession>A0AAD1YJG4</accession>
<sequence length="137" mass="16200">MIKVKYNIGSKPHIQEFKTESEFVEWIKENYKYKIFEISGAAEKGIVLKNIDLSGITFDEEIKKFKEEIKEFMDVIENKDTDNSFNHASEETFDILQVCLGLIEKKYGKGADEVMRMYKYHEIKSENRHRAKEGEYD</sequence>
<organism evidence="1 2">
    <name type="scientific">Clostridium neonatale</name>
    <dbReference type="NCBI Taxonomy" id="137838"/>
    <lineage>
        <taxon>Bacteria</taxon>
        <taxon>Bacillati</taxon>
        <taxon>Bacillota</taxon>
        <taxon>Clostridia</taxon>
        <taxon>Eubacteriales</taxon>
        <taxon>Clostridiaceae</taxon>
        <taxon>Clostridium</taxon>
    </lineage>
</organism>
<evidence type="ECO:0000313" key="1">
    <source>
        <dbReference type="EMBL" id="CAI3696181.1"/>
    </source>
</evidence>
<dbReference type="RefSeq" id="WP_317049997.1">
    <property type="nucleotide sequence ID" value="NZ_CAMRXC010000266.1"/>
</dbReference>
<protein>
    <submittedName>
        <fullName evidence="1">Uncharacterized protein</fullName>
    </submittedName>
</protein>
<dbReference type="EMBL" id="CAMTCP010000296">
    <property type="protein sequence ID" value="CAI3696181.1"/>
    <property type="molecule type" value="Genomic_DNA"/>
</dbReference>
<evidence type="ECO:0000313" key="2">
    <source>
        <dbReference type="Proteomes" id="UP001189143"/>
    </source>
</evidence>